<feature type="transmembrane region" description="Helical" evidence="1">
    <location>
        <begin position="41"/>
        <end position="61"/>
    </location>
</feature>
<dbReference type="Pfam" id="PF15113">
    <property type="entry name" value="TMEM117"/>
    <property type="match status" value="1"/>
</dbReference>
<evidence type="ECO:0000313" key="3">
    <source>
        <dbReference type="EMBL" id="GMF58576.1"/>
    </source>
</evidence>
<protein>
    <submittedName>
        <fullName evidence="3">Unnamed protein product</fullName>
    </submittedName>
</protein>
<feature type="transmembrane region" description="Helical" evidence="1">
    <location>
        <begin position="592"/>
        <end position="611"/>
    </location>
</feature>
<dbReference type="GO" id="GO:0016020">
    <property type="term" value="C:membrane"/>
    <property type="evidence" value="ECO:0007669"/>
    <property type="project" value="InterPro"/>
</dbReference>
<dbReference type="Pfam" id="PF07885">
    <property type="entry name" value="Ion_trans_2"/>
    <property type="match status" value="1"/>
</dbReference>
<dbReference type="InterPro" id="IPR015449">
    <property type="entry name" value="K_chnl_Ca-activ_SK"/>
</dbReference>
<evidence type="ECO:0000256" key="1">
    <source>
        <dbReference type="SAM" id="Phobius"/>
    </source>
</evidence>
<keyword evidence="1" id="KW-0472">Membrane</keyword>
<feature type="transmembrane region" description="Helical" evidence="1">
    <location>
        <begin position="287"/>
        <end position="310"/>
    </location>
</feature>
<dbReference type="Proteomes" id="UP001165121">
    <property type="component" value="Unassembled WGS sequence"/>
</dbReference>
<dbReference type="OrthoDB" id="419441at2759"/>
<feature type="transmembrane region" description="Helical" evidence="1">
    <location>
        <begin position="475"/>
        <end position="493"/>
    </location>
</feature>
<dbReference type="Gene3D" id="1.10.287.70">
    <property type="match status" value="1"/>
</dbReference>
<dbReference type="AlphaFoldDB" id="A0A9W6YCT1"/>
<keyword evidence="1" id="KW-0812">Transmembrane</keyword>
<keyword evidence="4" id="KW-1185">Reference proteome</keyword>
<comment type="caution">
    <text evidence="3">The sequence shown here is derived from an EMBL/GenBank/DDBJ whole genome shotgun (WGS) entry which is preliminary data.</text>
</comment>
<feature type="transmembrane region" description="Helical" evidence="1">
    <location>
        <begin position="186"/>
        <end position="204"/>
    </location>
</feature>
<feature type="domain" description="Potassium channel" evidence="2">
    <location>
        <begin position="769"/>
        <end position="840"/>
    </location>
</feature>
<feature type="transmembrane region" description="Helical" evidence="1">
    <location>
        <begin position="553"/>
        <end position="572"/>
    </location>
</feature>
<feature type="transmembrane region" description="Helical" evidence="1">
    <location>
        <begin position="796"/>
        <end position="816"/>
    </location>
</feature>
<feature type="transmembrane region" description="Helical" evidence="1">
    <location>
        <begin position="89"/>
        <end position="107"/>
    </location>
</feature>
<dbReference type="SUPFAM" id="SSF81324">
    <property type="entry name" value="Voltage-gated potassium channels"/>
    <property type="match status" value="1"/>
</dbReference>
<feature type="transmembrane region" description="Helical" evidence="1">
    <location>
        <begin position="394"/>
        <end position="416"/>
    </location>
</feature>
<organism evidence="3 4">
    <name type="scientific">Phytophthora fragariaefolia</name>
    <dbReference type="NCBI Taxonomy" id="1490495"/>
    <lineage>
        <taxon>Eukaryota</taxon>
        <taxon>Sar</taxon>
        <taxon>Stramenopiles</taxon>
        <taxon>Oomycota</taxon>
        <taxon>Peronosporomycetes</taxon>
        <taxon>Peronosporales</taxon>
        <taxon>Peronosporaceae</taxon>
        <taxon>Phytophthora</taxon>
    </lineage>
</organism>
<evidence type="ECO:0000259" key="2">
    <source>
        <dbReference type="Pfam" id="PF07885"/>
    </source>
</evidence>
<dbReference type="GO" id="GO:0016286">
    <property type="term" value="F:small conductance calcium-activated potassium channel activity"/>
    <property type="evidence" value="ECO:0007669"/>
    <property type="project" value="InterPro"/>
</dbReference>
<dbReference type="PANTHER" id="PTHR10153">
    <property type="entry name" value="SMALL CONDUCTANCE CALCIUM-ACTIVATED POTASSIUM CHANNEL"/>
    <property type="match status" value="1"/>
</dbReference>
<dbReference type="InterPro" id="IPR013099">
    <property type="entry name" value="K_chnl_dom"/>
</dbReference>
<sequence>MPVPSPPLCKARFRSEDAPVNHVYLKSTWVVTSLRHPALRLLCCLVHALLCFYVGVASPLLTSLKTPASFPVYGDLVRAAITGFTWQKLVFQTISTLLLMLFLRLVAFPRLLQHHWNWECSYRHATQGFSRLLGGSAGDCNEDASQTETGGRGCVLALHTFTAGGESSAPAVRLQVWNIGTSHGSWTFMLATFPILWAIVMGVVRKLVQESHVAVELFPEIQNKTWNGVHQLEIQRAFSTVLVVLSCIRLLMTVDWALQDREYNRAFFGNWLSTLRRIYTKFPVVRIMWCWFSLAAVTIGGVYFGVILKVQAQWAEWSLDGASDGSYTGLWLSNMSWLAFLSALLVALDLLWIIQDFTFPSFASTIGSRMFGLPVDCFTIPLPLKFCACFCSKWLGGFLVMALLLPLEISQVLQIVQYSPDEYEQYANSTTFQVLPLNLSSSYLLDDFNGIDVTNRLMLGVGSLSRYFPWSSWDLAPAYFTLWLSMAVLCWLWRKEGCKMCYAVFLGLSEAHDERVKYLAKLNKKVPIVTKGVLSVQRRLSTLYKLRARSDSFCIHLAALSVLIVWLQFRAIWRSSAKFHRELPLQSPGETYSVLLCLITVTLLQQLYYRYRMKMEIMVLSNQIPQKCRYSIWWAHRTLLLPLLAEMMLCGSFLPPLIHGRVYLDEERFALPRATLEEVPACPHSLSIKHSQQSCDLQYSYPLEIVNMIVLVRLYWFARVIRNQLLKKVLKMTMSSRMLAGNYVPVDSLLWSFRVSFASRPSKVLFTLFAVMWLSTAATVSIFERPFPSKLDGEDHALWLTLVTMTGVGYGDAYPITAGGRIAIVLGAVFGGLAFVSLMTSEFLGSLKGTKREHAVLHAMDRMKWERTIRALAERLILAAWKRHRLNNCDQIGSSTKQRNKQALERRLIKAAHQFKTSRKQKPMYTPGASYAVQNNGLSAYVSSQVDSWLILSHVENQTVLDSLDLQLNNMERSLQTLTQDQV</sequence>
<feature type="transmembrane region" description="Helical" evidence="1">
    <location>
        <begin position="330"/>
        <end position="354"/>
    </location>
</feature>
<feature type="transmembrane region" description="Helical" evidence="1">
    <location>
        <begin position="764"/>
        <end position="784"/>
    </location>
</feature>
<evidence type="ECO:0000313" key="4">
    <source>
        <dbReference type="Proteomes" id="UP001165121"/>
    </source>
</evidence>
<gene>
    <name evidence="3" type="ORF">Pfra01_002519900</name>
</gene>
<name>A0A9W6YCT1_9STRA</name>
<accession>A0A9W6YCT1</accession>
<dbReference type="InterPro" id="IPR029370">
    <property type="entry name" value="TMEM117"/>
</dbReference>
<proteinExistence type="predicted"/>
<keyword evidence="1" id="KW-1133">Transmembrane helix</keyword>
<reference evidence="3" key="1">
    <citation type="submission" date="2023-04" db="EMBL/GenBank/DDBJ databases">
        <title>Phytophthora fragariaefolia NBRC 109709.</title>
        <authorList>
            <person name="Ichikawa N."/>
            <person name="Sato H."/>
            <person name="Tonouchi N."/>
        </authorList>
    </citation>
    <scope>NUCLEOTIDE SEQUENCE</scope>
    <source>
        <strain evidence="3">NBRC 109709</strain>
    </source>
</reference>
<feature type="transmembrane region" description="Helical" evidence="1">
    <location>
        <begin position="237"/>
        <end position="258"/>
    </location>
</feature>
<feature type="transmembrane region" description="Helical" evidence="1">
    <location>
        <begin position="822"/>
        <end position="844"/>
    </location>
</feature>
<dbReference type="EMBL" id="BSXT01004683">
    <property type="protein sequence ID" value="GMF58576.1"/>
    <property type="molecule type" value="Genomic_DNA"/>
</dbReference>